<dbReference type="InterPro" id="IPR044946">
    <property type="entry name" value="Restrct_endonuc_typeI_TRD_sf"/>
</dbReference>
<reference evidence="6" key="2">
    <citation type="submission" date="2017-04" db="EMBL/GenBank/DDBJ databases">
        <authorList>
            <person name="Afonso C.L."/>
            <person name="Miller P.J."/>
            <person name="Scott M.A."/>
            <person name="Spackman E."/>
            <person name="Goraichik I."/>
            <person name="Dimitrov K.M."/>
            <person name="Suarez D.L."/>
            <person name="Swayne D.E."/>
        </authorList>
    </citation>
    <scope>NUCLEOTIDE SEQUENCE [LARGE SCALE GENOMIC DNA]</scope>
    <source>
        <strain evidence="6">FDF-1</strain>
    </source>
</reference>
<dbReference type="CDD" id="cd17252">
    <property type="entry name" value="RMtype1_S_EcoKI-TRD1-CR1_like"/>
    <property type="match status" value="1"/>
</dbReference>
<dbReference type="Pfam" id="PF01420">
    <property type="entry name" value="Methylase_S"/>
    <property type="match status" value="2"/>
</dbReference>
<keyword evidence="3" id="KW-0238">DNA-binding</keyword>
<accession>A0A1X7P0A3</accession>
<dbReference type="PANTHER" id="PTHR43140">
    <property type="entry name" value="TYPE-1 RESTRICTION ENZYME ECOKI SPECIFICITY PROTEIN"/>
    <property type="match status" value="1"/>
</dbReference>
<evidence type="ECO:0000256" key="2">
    <source>
        <dbReference type="ARBA" id="ARBA00022747"/>
    </source>
</evidence>
<dbReference type="PANTHER" id="PTHR43140:SF1">
    <property type="entry name" value="TYPE I RESTRICTION ENZYME ECOKI SPECIFICITY SUBUNIT"/>
    <property type="match status" value="1"/>
</dbReference>
<feature type="domain" description="Type I restriction modification DNA specificity" evidence="4">
    <location>
        <begin position="369"/>
        <end position="543"/>
    </location>
</feature>
<dbReference type="EMBL" id="RJJH01000013">
    <property type="protein sequence ID" value="RNI10095.1"/>
    <property type="molecule type" value="Genomic_DNA"/>
</dbReference>
<dbReference type="InterPro" id="IPR051212">
    <property type="entry name" value="Type-I_RE_S_subunit"/>
</dbReference>
<dbReference type="RefSeq" id="WP_085503692.1">
    <property type="nucleotide sequence ID" value="NZ_FXBN01000004.1"/>
</dbReference>
<dbReference type="SUPFAM" id="SSF116734">
    <property type="entry name" value="DNA methylase specificity domain"/>
    <property type="match status" value="2"/>
</dbReference>
<dbReference type="GO" id="GO:0003677">
    <property type="term" value="F:DNA binding"/>
    <property type="evidence" value="ECO:0007669"/>
    <property type="project" value="UniProtKB-KW"/>
</dbReference>
<evidence type="ECO:0000259" key="4">
    <source>
        <dbReference type="Pfam" id="PF01420"/>
    </source>
</evidence>
<name>A0A1X7P0A3_9EURY</name>
<evidence type="ECO:0000313" key="7">
    <source>
        <dbReference type="Proteomes" id="UP000193969"/>
    </source>
</evidence>
<keyword evidence="7" id="KW-1185">Reference proteome</keyword>
<keyword evidence="2" id="KW-0680">Restriction system</keyword>
<evidence type="ECO:0000256" key="1">
    <source>
        <dbReference type="ARBA" id="ARBA00010923"/>
    </source>
</evidence>
<evidence type="ECO:0000313" key="5">
    <source>
        <dbReference type="EMBL" id="RNI10095.1"/>
    </source>
</evidence>
<reference evidence="5 8" key="3">
    <citation type="submission" date="2018-10" db="EMBL/GenBank/DDBJ databases">
        <title>Cultivation of a novel Methanohalophilus strain from Kebrit Deep of the Red Sea and a genomic comparison of members of the genus Methanohalophilus.</title>
        <authorList>
            <person name="Guan Y."/>
            <person name="Ngugi D.K."/>
            <person name="Stingl U."/>
        </authorList>
    </citation>
    <scope>NUCLEOTIDE SEQUENCE [LARGE SCALE GENOMIC DNA]</scope>
    <source>
        <strain evidence="5 8">DSM 7471</strain>
    </source>
</reference>
<dbReference type="AlphaFoldDB" id="A0A1X7P0A3"/>
<dbReference type="OrthoDB" id="84651at2157"/>
<comment type="similarity">
    <text evidence="1">Belongs to the type-I restriction system S methylase family.</text>
</comment>
<protein>
    <submittedName>
        <fullName evidence="6">Type I restriction enzyme, S subunit</fullName>
    </submittedName>
</protein>
<dbReference type="Gene3D" id="3.90.220.20">
    <property type="entry name" value="DNA methylase specificity domains"/>
    <property type="match status" value="2"/>
</dbReference>
<gene>
    <name evidence="5" type="ORF">EFE41_08585</name>
    <name evidence="6" type="ORF">SAMN06264941_2026</name>
</gene>
<dbReference type="Proteomes" id="UP000278252">
    <property type="component" value="Unassembled WGS sequence"/>
</dbReference>
<evidence type="ECO:0000313" key="6">
    <source>
        <dbReference type="EMBL" id="SMH44159.1"/>
    </source>
</evidence>
<dbReference type="EMBL" id="FXBN01000004">
    <property type="protein sequence ID" value="SMH44159.1"/>
    <property type="molecule type" value="Genomic_DNA"/>
</dbReference>
<sequence length="561" mass="64511">MKTETFFEILPHLSESPNGVQKLREMILQMAIQGKIVPQNPDEEPAEILLTKIEVEKEKRSKKPLEIIAEEEIPFKIPKSWKFLKLKDVCEIIRGITYKKSESSEQTLPGYLPLLRANNINGTINFDKLVYIPKEKIKPPQFVKAWDIVIAMSSGSINLVGKAAQAKKDLDCTFGAFCGVVRPSPIIYRKYINYYFHSPNYRNTVQNFGKGIGINNLSKKKLESLIIPIPPLAEQHRIVAKVDQLMNLCDELERKQQKRSEVHIRMNNGSLSKLQQPDNEADFNRIWAHIRDNFDLLYTKQETVKKLREAVLQLAVQGRLVEQDPNDEPAAVLLDRIAEEKKRLQKEGKLKRQKELPPIEEDEVPYEMPSGWEWVRLGTLVSLLGDGLHGTPEYTDDGNYYFINGNNLYDGEIIIKNNNKKVSYDEYIKYKKPLNDRTVFVSINGTLGNVAFYNGERVILGKSACYFNLLKDINKEYIKKVINTRYFLDYCYEKATGSTIKNVSLKNMRLFLVPLPPLNEQQRIVEKVDILMELCDRLEANIKHSEEVAWSFAEVVGKAGE</sequence>
<reference evidence="7" key="1">
    <citation type="submission" date="2017-04" db="EMBL/GenBank/DDBJ databases">
        <authorList>
            <person name="Varghese N."/>
            <person name="Submissions S."/>
        </authorList>
    </citation>
    <scope>NUCLEOTIDE SEQUENCE [LARGE SCALE GENOMIC DNA]</scope>
    <source>
        <strain evidence="7">FDF-1</strain>
    </source>
</reference>
<dbReference type="InterPro" id="IPR000055">
    <property type="entry name" value="Restrct_endonuc_typeI_TRD"/>
</dbReference>
<evidence type="ECO:0000256" key="3">
    <source>
        <dbReference type="ARBA" id="ARBA00023125"/>
    </source>
</evidence>
<evidence type="ECO:0000313" key="8">
    <source>
        <dbReference type="Proteomes" id="UP000278252"/>
    </source>
</evidence>
<organism evidence="6 7">
    <name type="scientific">Methanohalophilus portucalensis FDF-1</name>
    <dbReference type="NCBI Taxonomy" id="523843"/>
    <lineage>
        <taxon>Archaea</taxon>
        <taxon>Methanobacteriati</taxon>
        <taxon>Methanobacteriota</taxon>
        <taxon>Stenosarchaea group</taxon>
        <taxon>Methanomicrobia</taxon>
        <taxon>Methanosarcinales</taxon>
        <taxon>Methanosarcinaceae</taxon>
        <taxon>Methanohalophilus</taxon>
    </lineage>
</organism>
<proteinExistence type="inferred from homology"/>
<dbReference type="GO" id="GO:0009307">
    <property type="term" value="P:DNA restriction-modification system"/>
    <property type="evidence" value="ECO:0007669"/>
    <property type="project" value="UniProtKB-KW"/>
</dbReference>
<dbReference type="Proteomes" id="UP000193969">
    <property type="component" value="Unassembled WGS sequence"/>
</dbReference>
<feature type="domain" description="Type I restriction modification DNA specificity" evidence="4">
    <location>
        <begin position="78"/>
        <end position="257"/>
    </location>
</feature>